<evidence type="ECO:0000313" key="1">
    <source>
        <dbReference type="EMBL" id="KAJ8112406.1"/>
    </source>
</evidence>
<comment type="caution">
    <text evidence="1">The sequence shown here is derived from an EMBL/GenBank/DDBJ whole genome shotgun (WGS) entry which is preliminary data.</text>
</comment>
<dbReference type="EMBL" id="JAPHNI010000327">
    <property type="protein sequence ID" value="KAJ8112406.1"/>
    <property type="molecule type" value="Genomic_DNA"/>
</dbReference>
<accession>A0ACC2IB34</accession>
<name>A0ACC2IB34_9PLEO</name>
<gene>
    <name evidence="1" type="ORF">OPT61_g5217</name>
</gene>
<dbReference type="Proteomes" id="UP001153331">
    <property type="component" value="Unassembled WGS sequence"/>
</dbReference>
<sequence length="400" mass="43664">MVAPARVTADGRPSAWDCAEENHTPVNGRSEIADKTFAHLLFRKHQVSTNLKMAGATPNIDFCTLGMFIIDDIEYTPPTPPVKDIVGGAGSYSALGARIFSPSPQSRSVGWFVDCGSDFPPQLRDYIASWDSGALIRETPDRLTTRGWNGYGDNEHRAFRYMTPKIRLTAEDLKDTDLLWAKSFHLICSPARCIELVERVLEMRITASPTTERPLFIWEPVPDLCIPGELENCLEALKYVDVVSPNNGELGGFFGQSTDAEKHVDYRLIESLCEQWLDSGIGPNGSGGIVLRSGKDGCLVARRGVRKWLPAFHQNSEKVVDPTGGGNGFLGGLAVGLVRNGGVAELEEAAAWGAIAASFAIEQVGMPVLAQSAQGETWNGVRAEERLSEFKQRVGKYVQP</sequence>
<proteinExistence type="predicted"/>
<evidence type="ECO:0000313" key="2">
    <source>
        <dbReference type="Proteomes" id="UP001153331"/>
    </source>
</evidence>
<protein>
    <submittedName>
        <fullName evidence="1">Uncharacterized protein</fullName>
    </submittedName>
</protein>
<reference evidence="1" key="1">
    <citation type="submission" date="2022-11" db="EMBL/GenBank/DDBJ databases">
        <title>Genome Sequence of Boeremia exigua.</title>
        <authorList>
            <person name="Buettner E."/>
        </authorList>
    </citation>
    <scope>NUCLEOTIDE SEQUENCE</scope>
    <source>
        <strain evidence="1">CU02</strain>
    </source>
</reference>
<keyword evidence="2" id="KW-1185">Reference proteome</keyword>
<organism evidence="1 2">
    <name type="scientific">Boeremia exigua</name>
    <dbReference type="NCBI Taxonomy" id="749465"/>
    <lineage>
        <taxon>Eukaryota</taxon>
        <taxon>Fungi</taxon>
        <taxon>Dikarya</taxon>
        <taxon>Ascomycota</taxon>
        <taxon>Pezizomycotina</taxon>
        <taxon>Dothideomycetes</taxon>
        <taxon>Pleosporomycetidae</taxon>
        <taxon>Pleosporales</taxon>
        <taxon>Pleosporineae</taxon>
        <taxon>Didymellaceae</taxon>
        <taxon>Boeremia</taxon>
    </lineage>
</organism>